<proteinExistence type="predicted"/>
<sequence>MNLHDQHEDHMSETPSILKARLSMNDIKCSHSVMKAHLSSVHKKSKIWVYLSRCSSPTSFTKPEYFRRDSILYKNVLMPELVTMNYYCKFIISPYITARRSTGNSRCPVPIQNPIVNSTPLPDDGRIWMTHLR</sequence>
<dbReference type="EMBL" id="JAXCGZ010019048">
    <property type="protein sequence ID" value="KAK7066727.1"/>
    <property type="molecule type" value="Genomic_DNA"/>
</dbReference>
<evidence type="ECO:0000313" key="1">
    <source>
        <dbReference type="EMBL" id="KAK7066727.1"/>
    </source>
</evidence>
<dbReference type="AlphaFoldDB" id="A0AAN9A1Z6"/>
<comment type="caution">
    <text evidence="1">The sequence shown here is derived from an EMBL/GenBank/DDBJ whole genome shotgun (WGS) entry which is preliminary data.</text>
</comment>
<gene>
    <name evidence="1" type="ORF">SK128_006563</name>
</gene>
<reference evidence="1 2" key="1">
    <citation type="submission" date="2023-11" db="EMBL/GenBank/DDBJ databases">
        <title>Halocaridina rubra genome assembly.</title>
        <authorList>
            <person name="Smith C."/>
        </authorList>
    </citation>
    <scope>NUCLEOTIDE SEQUENCE [LARGE SCALE GENOMIC DNA]</scope>
    <source>
        <strain evidence="1">EP-1</strain>
        <tissue evidence="1">Whole</tissue>
    </source>
</reference>
<protein>
    <submittedName>
        <fullName evidence="1">Uncharacterized protein</fullName>
    </submittedName>
</protein>
<keyword evidence="2" id="KW-1185">Reference proteome</keyword>
<accession>A0AAN9A1Z6</accession>
<name>A0AAN9A1Z6_HALRR</name>
<dbReference type="Proteomes" id="UP001381693">
    <property type="component" value="Unassembled WGS sequence"/>
</dbReference>
<organism evidence="1 2">
    <name type="scientific">Halocaridina rubra</name>
    <name type="common">Hawaiian red shrimp</name>
    <dbReference type="NCBI Taxonomy" id="373956"/>
    <lineage>
        <taxon>Eukaryota</taxon>
        <taxon>Metazoa</taxon>
        <taxon>Ecdysozoa</taxon>
        <taxon>Arthropoda</taxon>
        <taxon>Crustacea</taxon>
        <taxon>Multicrustacea</taxon>
        <taxon>Malacostraca</taxon>
        <taxon>Eumalacostraca</taxon>
        <taxon>Eucarida</taxon>
        <taxon>Decapoda</taxon>
        <taxon>Pleocyemata</taxon>
        <taxon>Caridea</taxon>
        <taxon>Atyoidea</taxon>
        <taxon>Atyidae</taxon>
        <taxon>Halocaridina</taxon>
    </lineage>
</organism>
<evidence type="ECO:0000313" key="2">
    <source>
        <dbReference type="Proteomes" id="UP001381693"/>
    </source>
</evidence>